<sequence>MVKTKFDEITFKIIGSAMEVHNLLGPGLKEEMYQRAMEDALKKTELNFEPQKQVDVYNETRLLGLLFIDILVENLVVVELKALSHPVTNNELAQVITYLKANDNKIGLLINFGRKFLEYKRIFPPRKVSKFNEKGLRFGVRILSTDRANG</sequence>
<dbReference type="InterPro" id="IPR026350">
    <property type="entry name" value="GxxExxY"/>
</dbReference>
<dbReference type="EMBL" id="MEUJ01000009">
    <property type="protein sequence ID" value="OGC39384.1"/>
    <property type="molecule type" value="Genomic_DNA"/>
</dbReference>
<accession>A0A1F4U349</accession>
<evidence type="ECO:0000313" key="2">
    <source>
        <dbReference type="Proteomes" id="UP000179242"/>
    </source>
</evidence>
<gene>
    <name evidence="1" type="ORF">A2438_06560</name>
</gene>
<evidence type="ECO:0000313" key="1">
    <source>
        <dbReference type="EMBL" id="OGC39384.1"/>
    </source>
</evidence>
<evidence type="ECO:0008006" key="3">
    <source>
        <dbReference type="Google" id="ProtNLM"/>
    </source>
</evidence>
<comment type="caution">
    <text evidence="1">The sequence shown here is derived from an EMBL/GenBank/DDBJ whole genome shotgun (WGS) entry which is preliminary data.</text>
</comment>
<dbReference type="Proteomes" id="UP000179242">
    <property type="component" value="Unassembled WGS sequence"/>
</dbReference>
<dbReference type="Pfam" id="PF13366">
    <property type="entry name" value="PDDEXK_3"/>
    <property type="match status" value="1"/>
</dbReference>
<dbReference type="AlphaFoldDB" id="A0A1F4U349"/>
<dbReference type="NCBIfam" id="TIGR04256">
    <property type="entry name" value="GxxExxY"/>
    <property type="match status" value="1"/>
</dbReference>
<proteinExistence type="predicted"/>
<protein>
    <recommendedName>
        <fullName evidence="3">GxxExxY protein</fullName>
    </recommendedName>
</protein>
<name>A0A1F4U349_UNCSA</name>
<organism evidence="1 2">
    <name type="scientific">candidate division WOR-1 bacterium RIFOXYC2_FULL_46_14</name>
    <dbReference type="NCBI Taxonomy" id="1802587"/>
    <lineage>
        <taxon>Bacteria</taxon>
        <taxon>Bacillati</taxon>
        <taxon>Saganbacteria</taxon>
    </lineage>
</organism>
<reference evidence="1 2" key="1">
    <citation type="journal article" date="2016" name="Nat. Commun.">
        <title>Thousands of microbial genomes shed light on interconnected biogeochemical processes in an aquifer system.</title>
        <authorList>
            <person name="Anantharaman K."/>
            <person name="Brown C.T."/>
            <person name="Hug L.A."/>
            <person name="Sharon I."/>
            <person name="Castelle C.J."/>
            <person name="Probst A.J."/>
            <person name="Thomas B.C."/>
            <person name="Singh A."/>
            <person name="Wilkins M.J."/>
            <person name="Karaoz U."/>
            <person name="Brodie E.L."/>
            <person name="Williams K.H."/>
            <person name="Hubbard S.S."/>
            <person name="Banfield J.F."/>
        </authorList>
    </citation>
    <scope>NUCLEOTIDE SEQUENCE [LARGE SCALE GENOMIC DNA]</scope>
</reference>